<accession>A0AA47E3K4</accession>
<dbReference type="InterPro" id="IPR034756">
    <property type="entry name" value="T2SSM_b"/>
</dbReference>
<gene>
    <name evidence="2" type="ORF">OSV15_21370</name>
</gene>
<dbReference type="Proteomes" id="UP001164632">
    <property type="component" value="Chromosome"/>
</dbReference>
<dbReference type="Pfam" id="PF10741">
    <property type="entry name" value="T2SSM_b"/>
    <property type="match status" value="1"/>
</dbReference>
<reference evidence="2" key="1">
    <citation type="submission" date="2022-11" db="EMBL/GenBank/DDBJ databases">
        <title>Genomic of Pseudomonas TF18.</title>
        <authorList>
            <person name="Liu T."/>
        </authorList>
    </citation>
    <scope>NUCLEOTIDE SEQUENCE</scope>
    <source>
        <strain evidence="2">TF18</strain>
    </source>
</reference>
<dbReference type="AlphaFoldDB" id="A0AA47E3K4"/>
<feature type="transmembrane region" description="Helical" evidence="1">
    <location>
        <begin position="22"/>
        <end position="41"/>
    </location>
</feature>
<protein>
    <submittedName>
        <fullName evidence="2">GspMb/PilO family protein</fullName>
    </submittedName>
</protein>
<name>A0AA47E3K4_9GAMM</name>
<keyword evidence="1" id="KW-0472">Membrane</keyword>
<dbReference type="RefSeq" id="WP_267931335.1">
    <property type="nucleotide sequence ID" value="NZ_CP113257.1"/>
</dbReference>
<evidence type="ECO:0000313" key="2">
    <source>
        <dbReference type="EMBL" id="WAE52179.1"/>
    </source>
</evidence>
<sequence>MNAWLQRELATARDQLEANPRLRLGVLAIPLILLLYLNLILADARSEQHAAIAEVQDQLIDTTQLAAQDEWVARLDEIRTALDQQAERHFGSADSEAFARADIQANAQALLAAQSLEQIRIEVSTAGKIDNATGLVPLQLRLAGNAQGEQLYALIAAMETGQPTYRIDSLNVQAQRESHLIFSLIGTVWYRPWGNAE</sequence>
<proteinExistence type="predicted"/>
<evidence type="ECO:0000313" key="3">
    <source>
        <dbReference type="Proteomes" id="UP001164632"/>
    </source>
</evidence>
<evidence type="ECO:0000256" key="1">
    <source>
        <dbReference type="SAM" id="Phobius"/>
    </source>
</evidence>
<organism evidence="2 3">
    <name type="scientific">Stutzerimonas frequens</name>
    <dbReference type="NCBI Taxonomy" id="2968969"/>
    <lineage>
        <taxon>Bacteria</taxon>
        <taxon>Pseudomonadati</taxon>
        <taxon>Pseudomonadota</taxon>
        <taxon>Gammaproteobacteria</taxon>
        <taxon>Pseudomonadales</taxon>
        <taxon>Pseudomonadaceae</taxon>
        <taxon>Stutzerimonas</taxon>
    </lineage>
</organism>
<keyword evidence="1" id="KW-1133">Transmembrane helix</keyword>
<keyword evidence="1" id="KW-0812">Transmembrane</keyword>
<dbReference type="EMBL" id="CP113257">
    <property type="protein sequence ID" value="WAE52179.1"/>
    <property type="molecule type" value="Genomic_DNA"/>
</dbReference>